<accession>A0ABW7J070</accession>
<keyword evidence="2" id="KW-1185">Reference proteome</keyword>
<evidence type="ECO:0000313" key="1">
    <source>
        <dbReference type="EMBL" id="MFH0267320.1"/>
    </source>
</evidence>
<dbReference type="RefSeq" id="WP_394608848.1">
    <property type="nucleotide sequence ID" value="NZ_JBIHSN010000004.1"/>
</dbReference>
<protein>
    <submittedName>
        <fullName evidence="1">Uncharacterized protein</fullName>
    </submittedName>
</protein>
<dbReference type="EMBL" id="JBIHSN010000004">
    <property type="protein sequence ID" value="MFH0267320.1"/>
    <property type="molecule type" value="Genomic_DNA"/>
</dbReference>
<gene>
    <name evidence="1" type="ORF">ACGRQ9_17895</name>
</gene>
<name>A0ABW7J070_9VIBR</name>
<sequence length="50" mass="5605">MPKAELSIGYTIGLANNKEYIGQVSKLNPKRAVILVENTAYIVLYSMLYL</sequence>
<proteinExistence type="predicted"/>
<organism evidence="1 2">
    <name type="scientific">Vibrio rumoiensis</name>
    <dbReference type="NCBI Taxonomy" id="76258"/>
    <lineage>
        <taxon>Bacteria</taxon>
        <taxon>Pseudomonadati</taxon>
        <taxon>Pseudomonadota</taxon>
        <taxon>Gammaproteobacteria</taxon>
        <taxon>Vibrionales</taxon>
        <taxon>Vibrionaceae</taxon>
        <taxon>Vibrio</taxon>
    </lineage>
</organism>
<dbReference type="Proteomes" id="UP001607151">
    <property type="component" value="Unassembled WGS sequence"/>
</dbReference>
<comment type="caution">
    <text evidence="1">The sequence shown here is derived from an EMBL/GenBank/DDBJ whole genome shotgun (WGS) entry which is preliminary data.</text>
</comment>
<evidence type="ECO:0000313" key="2">
    <source>
        <dbReference type="Proteomes" id="UP001607151"/>
    </source>
</evidence>
<reference evidence="1 2" key="1">
    <citation type="submission" date="2024-10" db="EMBL/GenBank/DDBJ databases">
        <authorList>
            <person name="Yibar A."/>
            <person name="Saticioglu I.B."/>
            <person name="Duman M."/>
            <person name="Ajmi N."/>
            <person name="Gurler F."/>
            <person name="Ay H."/>
            <person name="Onuk E."/>
            <person name="Guler S."/>
            <person name="Romalde J.L."/>
        </authorList>
    </citation>
    <scope>NUCLEOTIDE SEQUENCE [LARGE SCALE GENOMIC DNA]</scope>
    <source>
        <strain evidence="1 2">14-MA-B</strain>
    </source>
</reference>